<feature type="domain" description="PH" evidence="2">
    <location>
        <begin position="548"/>
        <end position="579"/>
    </location>
</feature>
<name>A0A391NI42_9EUKA</name>
<accession>A0A391NI42</accession>
<evidence type="ECO:0000313" key="3">
    <source>
        <dbReference type="EMBL" id="GCA61987.1"/>
    </source>
</evidence>
<dbReference type="SUPFAM" id="SSF50729">
    <property type="entry name" value="PH domain-like"/>
    <property type="match status" value="1"/>
</dbReference>
<feature type="region of interest" description="Disordered" evidence="1">
    <location>
        <begin position="230"/>
        <end position="250"/>
    </location>
</feature>
<feature type="compositionally biased region" description="Basic residues" evidence="1">
    <location>
        <begin position="432"/>
        <end position="444"/>
    </location>
</feature>
<reference evidence="3 4" key="1">
    <citation type="journal article" date="2018" name="PLoS ONE">
        <title>The draft genome of Kipferlia bialata reveals reductive genome evolution in fornicate parasites.</title>
        <authorList>
            <person name="Tanifuji G."/>
            <person name="Takabayashi S."/>
            <person name="Kume K."/>
            <person name="Takagi M."/>
            <person name="Nakayama T."/>
            <person name="Kamikawa R."/>
            <person name="Inagaki Y."/>
            <person name="Hashimoto T."/>
        </authorList>
    </citation>
    <scope>NUCLEOTIDE SEQUENCE [LARGE SCALE GENOMIC DNA]</scope>
    <source>
        <strain evidence="3">NY0173</strain>
    </source>
</reference>
<keyword evidence="4" id="KW-1185">Reference proteome</keyword>
<evidence type="ECO:0000259" key="2">
    <source>
        <dbReference type="PROSITE" id="PS50003"/>
    </source>
</evidence>
<evidence type="ECO:0000313" key="4">
    <source>
        <dbReference type="Proteomes" id="UP000265618"/>
    </source>
</evidence>
<sequence length="582" mass="65739">MLSLNQARSPLDATQKMETMEGQDFSEARRLLKKREKQRNRRQRLKESRERRTQEEFRARVSQMEEERDREDLERREKELREEIKAETAELNYVATCFVNCQNAFCALFEREFDRRALIDQERVEMYRSFEVYESKLAEAKKSVERELDDRFTAKQTGIVADFEAERQREVDTMAQNLRSRIEDLYAPLMAKADREQGQYEAVCTEVEREMAQGVSLATVLSQEIVIPEPEAEAGEGAEVEAEAEEGEDKKRTLLDVLEDVVEAVVGSDDESSEAKDASPETVEEVVPVETETQQEEPKAEAEAVVEAVVEAADPVHDAAEVVLASLHVEAKARAQQAVVRGQVVANARARMLAVLATAQAEEAERLQKEAERAARKAEREAERERERAARKAERDKEREAKGKKEGKSRRSRDKSPPPAEGEAPVEDEKARKKRERKEKRRKKITADATAAVPPPAPPVEYVPEAADARKARLLTGAVLLKHGKRGSPNGRMIEVKGDLSCIRWRDPAKKKWRDNLERSSITAVVRGQTTAVFARNSGKPGHEAMSFSLVSGERTLDLEADSQTEAEHWVQALEAWVAGTL</sequence>
<comment type="caution">
    <text evidence="3">The sequence shown here is derived from an EMBL/GenBank/DDBJ whole genome shotgun (WGS) entry which is preliminary data.</text>
</comment>
<feature type="compositionally biased region" description="Basic and acidic residues" evidence="1">
    <location>
        <begin position="368"/>
        <end position="406"/>
    </location>
</feature>
<dbReference type="Proteomes" id="UP000265618">
    <property type="component" value="Unassembled WGS sequence"/>
</dbReference>
<dbReference type="InterPro" id="IPR011993">
    <property type="entry name" value="PH-like_dom_sf"/>
</dbReference>
<dbReference type="Gene3D" id="2.30.29.30">
    <property type="entry name" value="Pleckstrin-homology domain (PH domain)/Phosphotyrosine-binding domain (PTB)"/>
    <property type="match status" value="1"/>
</dbReference>
<protein>
    <recommendedName>
        <fullName evidence="2">PH domain-containing protein</fullName>
    </recommendedName>
</protein>
<dbReference type="InterPro" id="IPR001849">
    <property type="entry name" value="PH_domain"/>
</dbReference>
<proteinExistence type="predicted"/>
<evidence type="ECO:0000256" key="1">
    <source>
        <dbReference type="SAM" id="MobiDB-lite"/>
    </source>
</evidence>
<dbReference type="EMBL" id="BDIP01000044">
    <property type="protein sequence ID" value="GCA61987.1"/>
    <property type="molecule type" value="Genomic_DNA"/>
</dbReference>
<dbReference type="PROSITE" id="PS50003">
    <property type="entry name" value="PH_DOMAIN"/>
    <property type="match status" value="1"/>
</dbReference>
<gene>
    <name evidence="3" type="ORF">KIPB_000390</name>
</gene>
<dbReference type="AlphaFoldDB" id="A0A391NI42"/>
<feature type="region of interest" description="Disordered" evidence="1">
    <location>
        <begin position="368"/>
        <end position="462"/>
    </location>
</feature>
<feature type="region of interest" description="Disordered" evidence="1">
    <location>
        <begin position="1"/>
        <end position="74"/>
    </location>
</feature>
<feature type="compositionally biased region" description="Basic and acidic residues" evidence="1">
    <location>
        <begin position="45"/>
        <end position="74"/>
    </location>
</feature>
<feature type="compositionally biased region" description="Acidic residues" evidence="1">
    <location>
        <begin position="230"/>
        <end position="247"/>
    </location>
</feature>
<dbReference type="OrthoDB" id="185175at2759"/>
<feature type="compositionally biased region" description="Basic residues" evidence="1">
    <location>
        <begin position="31"/>
        <end position="44"/>
    </location>
</feature>
<organism evidence="3 4">
    <name type="scientific">Kipferlia bialata</name>
    <dbReference type="NCBI Taxonomy" id="797122"/>
    <lineage>
        <taxon>Eukaryota</taxon>
        <taxon>Metamonada</taxon>
        <taxon>Carpediemonas-like organisms</taxon>
        <taxon>Kipferlia</taxon>
    </lineage>
</organism>